<dbReference type="SUPFAM" id="SSF48264">
    <property type="entry name" value="Cytochrome P450"/>
    <property type="match status" value="1"/>
</dbReference>
<reference evidence="8" key="1">
    <citation type="submission" date="2021-01" db="EMBL/GenBank/DDBJ databases">
        <authorList>
            <person name="Corre E."/>
            <person name="Pelletier E."/>
            <person name="Niang G."/>
            <person name="Scheremetjew M."/>
            <person name="Finn R."/>
            <person name="Kale V."/>
            <person name="Holt S."/>
            <person name="Cochrane G."/>
            <person name="Meng A."/>
            <person name="Brown T."/>
            <person name="Cohen L."/>
        </authorList>
    </citation>
    <scope>NUCLEOTIDE SEQUENCE</scope>
    <source>
        <strain evidence="8">CCMP1661</strain>
    </source>
</reference>
<dbReference type="PANTHER" id="PTHR24291">
    <property type="entry name" value="CYTOCHROME P450 FAMILY 4"/>
    <property type="match status" value="1"/>
</dbReference>
<evidence type="ECO:0000256" key="5">
    <source>
        <dbReference type="ARBA" id="ARBA00023004"/>
    </source>
</evidence>
<accession>A0A7S2V5X3</accession>
<name>A0A7S2V5X3_9STRA</name>
<dbReference type="GO" id="GO:0005506">
    <property type="term" value="F:iron ion binding"/>
    <property type="evidence" value="ECO:0007669"/>
    <property type="project" value="InterPro"/>
</dbReference>
<evidence type="ECO:0000256" key="1">
    <source>
        <dbReference type="ARBA" id="ARBA00010617"/>
    </source>
</evidence>
<organism evidence="8">
    <name type="scientific">Fibrocapsa japonica</name>
    <dbReference type="NCBI Taxonomy" id="94617"/>
    <lineage>
        <taxon>Eukaryota</taxon>
        <taxon>Sar</taxon>
        <taxon>Stramenopiles</taxon>
        <taxon>Ochrophyta</taxon>
        <taxon>Raphidophyceae</taxon>
        <taxon>Chattonellales</taxon>
        <taxon>Chattonellaceae</taxon>
        <taxon>Fibrocapsa</taxon>
    </lineage>
</organism>
<dbReference type="InterPro" id="IPR050196">
    <property type="entry name" value="Cytochrome_P450_Monoox"/>
</dbReference>
<dbReference type="Gene3D" id="1.10.630.10">
    <property type="entry name" value="Cytochrome P450"/>
    <property type="match status" value="1"/>
</dbReference>
<evidence type="ECO:0000313" key="8">
    <source>
        <dbReference type="EMBL" id="CAD9874275.1"/>
    </source>
</evidence>
<comment type="similarity">
    <text evidence="1">Belongs to the cytochrome P450 family.</text>
</comment>
<keyword evidence="6" id="KW-0503">Monooxygenase</keyword>
<keyword evidence="2 7" id="KW-0349">Heme</keyword>
<feature type="binding site" description="axial binding residue" evidence="7">
    <location>
        <position position="277"/>
    </location>
    <ligand>
        <name>heme</name>
        <dbReference type="ChEBI" id="CHEBI:30413"/>
    </ligand>
    <ligandPart>
        <name>Fe</name>
        <dbReference type="ChEBI" id="CHEBI:18248"/>
    </ligandPart>
</feature>
<evidence type="ECO:0000256" key="4">
    <source>
        <dbReference type="ARBA" id="ARBA00023002"/>
    </source>
</evidence>
<dbReference type="CDD" id="cd00302">
    <property type="entry name" value="cytochrome_P450"/>
    <property type="match status" value="1"/>
</dbReference>
<comment type="cofactor">
    <cofactor evidence="7">
        <name>heme</name>
        <dbReference type="ChEBI" id="CHEBI:30413"/>
    </cofactor>
</comment>
<dbReference type="InterPro" id="IPR001128">
    <property type="entry name" value="Cyt_P450"/>
</dbReference>
<proteinExistence type="inferred from homology"/>
<protein>
    <recommendedName>
        <fullName evidence="9">Cytochrome P450</fullName>
    </recommendedName>
</protein>
<sequence>MKKVSVEQAKLWIEQRLTPFVESGRSFDVAKEMVGLTMSIICEAAFEYQMDQKEKDDFLFELELVLKEYTFKSSVNPFRAMVGLLLPERRRAAKGARRIQGIARKVVNNYRRLQSPVKGTVIDLIMKCDAFQNDDERMREVLSFLIAGHDTTGYSLSWTLLELARNPDEMDKLRKSIEIISEEDRNKSDALHAVVKESMRLHPVAAGGSIRKTGKDIMKDGEVVIPRGATVFLPLILFLRNPEYFENPGVFKPSRWHNPTEKATSAFFPFSLGKQNCVGQALANAELHTVTALLCSSYSFKVENEGKEEYFLTYKPAGARLKAYKFRPVPAF</sequence>
<dbReference type="GO" id="GO:0004497">
    <property type="term" value="F:monooxygenase activity"/>
    <property type="evidence" value="ECO:0007669"/>
    <property type="project" value="UniProtKB-KW"/>
</dbReference>
<dbReference type="AlphaFoldDB" id="A0A7S2V5X3"/>
<keyword evidence="4" id="KW-0560">Oxidoreductase</keyword>
<gene>
    <name evidence="8" type="ORF">FJAP1339_LOCUS11719</name>
</gene>
<dbReference type="PRINTS" id="PR00385">
    <property type="entry name" value="P450"/>
</dbReference>
<evidence type="ECO:0008006" key="9">
    <source>
        <dbReference type="Google" id="ProtNLM"/>
    </source>
</evidence>
<dbReference type="Pfam" id="PF00067">
    <property type="entry name" value="p450"/>
    <property type="match status" value="1"/>
</dbReference>
<dbReference type="PANTHER" id="PTHR24291:SF50">
    <property type="entry name" value="BIFUNCTIONAL ALBAFLAVENONE MONOOXYGENASE_TERPENE SYNTHASE"/>
    <property type="match status" value="1"/>
</dbReference>
<keyword evidence="5 7" id="KW-0408">Iron</keyword>
<dbReference type="InterPro" id="IPR036396">
    <property type="entry name" value="Cyt_P450_sf"/>
</dbReference>
<evidence type="ECO:0000256" key="3">
    <source>
        <dbReference type="ARBA" id="ARBA00022723"/>
    </source>
</evidence>
<dbReference type="EMBL" id="HBHR01022865">
    <property type="protein sequence ID" value="CAD9874275.1"/>
    <property type="molecule type" value="Transcribed_RNA"/>
</dbReference>
<dbReference type="InterPro" id="IPR002401">
    <property type="entry name" value="Cyt_P450_E_grp-I"/>
</dbReference>
<evidence type="ECO:0000256" key="2">
    <source>
        <dbReference type="ARBA" id="ARBA00022617"/>
    </source>
</evidence>
<dbReference type="GO" id="GO:0016705">
    <property type="term" value="F:oxidoreductase activity, acting on paired donors, with incorporation or reduction of molecular oxygen"/>
    <property type="evidence" value="ECO:0007669"/>
    <property type="project" value="InterPro"/>
</dbReference>
<dbReference type="PRINTS" id="PR00463">
    <property type="entry name" value="EP450I"/>
</dbReference>
<evidence type="ECO:0000256" key="7">
    <source>
        <dbReference type="PIRSR" id="PIRSR602401-1"/>
    </source>
</evidence>
<evidence type="ECO:0000256" key="6">
    <source>
        <dbReference type="ARBA" id="ARBA00023033"/>
    </source>
</evidence>
<keyword evidence="3 7" id="KW-0479">Metal-binding</keyword>
<dbReference type="GO" id="GO:0020037">
    <property type="term" value="F:heme binding"/>
    <property type="evidence" value="ECO:0007669"/>
    <property type="project" value="InterPro"/>
</dbReference>